<dbReference type="Pfam" id="PF07717">
    <property type="entry name" value="OB_NTP_bind"/>
    <property type="match status" value="1"/>
</dbReference>
<dbReference type="Gene3D" id="1.20.120.1080">
    <property type="match status" value="1"/>
</dbReference>
<dbReference type="SUPFAM" id="SSF52540">
    <property type="entry name" value="P-loop containing nucleoside triphosphate hydrolases"/>
    <property type="match status" value="1"/>
</dbReference>
<evidence type="ECO:0008006" key="8">
    <source>
        <dbReference type="Google" id="ProtNLM"/>
    </source>
</evidence>
<dbReference type="InterPro" id="IPR048333">
    <property type="entry name" value="HA2_WH"/>
</dbReference>
<evidence type="ECO:0000313" key="6">
    <source>
        <dbReference type="EMBL" id="CAK0908624.1"/>
    </source>
</evidence>
<keyword evidence="2" id="KW-0067">ATP-binding</keyword>
<dbReference type="InterPro" id="IPR001650">
    <property type="entry name" value="Helicase_C-like"/>
</dbReference>
<dbReference type="InterPro" id="IPR027417">
    <property type="entry name" value="P-loop_NTPase"/>
</dbReference>
<accession>A0ABN9YCH9</accession>
<evidence type="ECO:0000259" key="5">
    <source>
        <dbReference type="PROSITE" id="PS51194"/>
    </source>
</evidence>
<dbReference type="EMBL" id="CAUYUJ010022050">
    <property type="protein sequence ID" value="CAK0908624.1"/>
    <property type="molecule type" value="Genomic_DNA"/>
</dbReference>
<reference evidence="6" key="1">
    <citation type="submission" date="2023-10" db="EMBL/GenBank/DDBJ databases">
        <authorList>
            <person name="Chen Y."/>
            <person name="Shah S."/>
            <person name="Dougan E. K."/>
            <person name="Thang M."/>
            <person name="Chan C."/>
        </authorList>
    </citation>
    <scope>NUCLEOTIDE SEQUENCE [LARGE SCALE GENOMIC DNA]</scope>
</reference>
<dbReference type="SMART" id="SM00487">
    <property type="entry name" value="DEXDc"/>
    <property type="match status" value="1"/>
</dbReference>
<feature type="compositionally biased region" description="Basic and acidic residues" evidence="3">
    <location>
        <begin position="997"/>
        <end position="1013"/>
    </location>
</feature>
<keyword evidence="7" id="KW-1185">Reference proteome</keyword>
<dbReference type="InterPro" id="IPR011709">
    <property type="entry name" value="DEAD-box_helicase_OB_fold"/>
</dbReference>
<dbReference type="PANTHER" id="PTHR18934:SF267">
    <property type="entry name" value="ATP-DEPENDENT RNA HELICASE YLR419W-RELATED"/>
    <property type="match status" value="1"/>
</dbReference>
<dbReference type="PANTHER" id="PTHR18934">
    <property type="entry name" value="ATP-DEPENDENT RNA HELICASE"/>
    <property type="match status" value="1"/>
</dbReference>
<dbReference type="SMART" id="SM00490">
    <property type="entry name" value="HELICc"/>
    <property type="match status" value="1"/>
</dbReference>
<dbReference type="CDD" id="cd18791">
    <property type="entry name" value="SF2_C_RHA"/>
    <property type="match status" value="1"/>
</dbReference>
<evidence type="ECO:0000256" key="1">
    <source>
        <dbReference type="ARBA" id="ARBA00022741"/>
    </source>
</evidence>
<dbReference type="Pfam" id="PF00271">
    <property type="entry name" value="Helicase_C"/>
    <property type="match status" value="1"/>
</dbReference>
<name>A0ABN9YCH9_9DINO</name>
<sequence>MRRMLEFVLQLPPRGLDAPAASQTFDTISLEEGAAQAIAQLTLHNNVPPSYVQYFIADVSRGGKAAKDLYAEVLGRMREQLRQDPPTGVDWSCLPDGALRPVVPARVDMQPGRATRYGVEGLSNGEVVVQRNTQERGPPRSWFGNDDDVESDGYVFRRHISTDLPIGKHKAEICELIRDNQITLIQGETGCGKTTQVPQYILEAALQARAEQRRAVRIVVTQPRRIAAITVAKRVAEELGEKVGEGVVGYKIRGTTVASPRCKLLFCTTGVVLRRLANEGSNWMFSPKTVTHLLVDEVHERGVDTDFMLTFLKEVQSRRPNLRVVLMSATMDTGCFLKYFTMPAKVTQLDGAEEGKVIKPSLVVCPAFCHPVSEVYLEGITRRLGKDGPPEGGSPDELRRNPNEISERDGIDYDLIVQAIEEMESSPDGAWTFCAAGAAKPKSPQTGAILVFLPGLGEISELIAKLEESAHAPKWWLLPLHANLPPEDQQTCFLTTLPAGCTRKIICATNVAETSVTVPDVTCVIDTCRERRNHVDRHSNTPTLREQWCALDSMKQRRGRAGRVQPGVCFRVVPERHLERFEAVTPPEMQRVPLENVYLQVCASGIVDRPAFLAKTPDPPEEAAVLFAEVALKELGALDEAEHDGLTPLGRHLAALPCHPRLGKILVLGCLLGVPGPCLSISSICAAMSVRNPMMTTQDTGKRAAWQGARAEVVEQMQVRSDHCVWAHIMHEWRFGDVKQRDYCRKLGLSFERMCSSMFERKHLCESLVQVGLLPSKFLANEWEEQERVPDWTLVRAAVVGGLYPNIIHVSRQAPRSYQSMGSSPSDRAKRMRYSFVQKHFSGQPGMDQEKSVNLHPNSLCFGQDQYHCPWLAYYNMQQTTKLYAYDVSEVNPFALLLFGAEPVAKDMLIEVGGWIRFGCPDAERIFPLIRAARRCIQNVLEQKLEDVGHDIASSKELKVCVELLKSDGLGYRRPSPPPVHRSRKAKEEGEFDEWENEPRPKQKDKEHEDKMQEVWSAAKRAAAGQ</sequence>
<organism evidence="6 7">
    <name type="scientific">Prorocentrum cordatum</name>
    <dbReference type="NCBI Taxonomy" id="2364126"/>
    <lineage>
        <taxon>Eukaryota</taxon>
        <taxon>Sar</taxon>
        <taxon>Alveolata</taxon>
        <taxon>Dinophyceae</taxon>
        <taxon>Prorocentrales</taxon>
        <taxon>Prorocentraceae</taxon>
        <taxon>Prorocentrum</taxon>
    </lineage>
</organism>
<dbReference type="Pfam" id="PF00270">
    <property type="entry name" value="DEAD"/>
    <property type="match status" value="1"/>
</dbReference>
<dbReference type="InterPro" id="IPR011545">
    <property type="entry name" value="DEAD/DEAH_box_helicase_dom"/>
</dbReference>
<feature type="region of interest" description="Disordered" evidence="3">
    <location>
        <begin position="973"/>
        <end position="1026"/>
    </location>
</feature>
<dbReference type="PROSITE" id="PS51192">
    <property type="entry name" value="HELICASE_ATP_BIND_1"/>
    <property type="match status" value="1"/>
</dbReference>
<dbReference type="Proteomes" id="UP001189429">
    <property type="component" value="Unassembled WGS sequence"/>
</dbReference>
<evidence type="ECO:0000256" key="3">
    <source>
        <dbReference type="SAM" id="MobiDB-lite"/>
    </source>
</evidence>
<dbReference type="InterPro" id="IPR007502">
    <property type="entry name" value="Helicase-assoc_dom"/>
</dbReference>
<dbReference type="PROSITE" id="PS51194">
    <property type="entry name" value="HELICASE_CTER"/>
    <property type="match status" value="1"/>
</dbReference>
<feature type="region of interest" description="Disordered" evidence="3">
    <location>
        <begin position="383"/>
        <end position="404"/>
    </location>
</feature>
<evidence type="ECO:0000259" key="4">
    <source>
        <dbReference type="PROSITE" id="PS51192"/>
    </source>
</evidence>
<evidence type="ECO:0000313" key="7">
    <source>
        <dbReference type="Proteomes" id="UP001189429"/>
    </source>
</evidence>
<evidence type="ECO:0000256" key="2">
    <source>
        <dbReference type="ARBA" id="ARBA00022840"/>
    </source>
</evidence>
<dbReference type="Gene3D" id="3.40.50.300">
    <property type="entry name" value="P-loop containing nucleotide triphosphate hydrolases"/>
    <property type="match status" value="2"/>
</dbReference>
<dbReference type="SMART" id="SM00847">
    <property type="entry name" value="HA2"/>
    <property type="match status" value="1"/>
</dbReference>
<dbReference type="InterPro" id="IPR014001">
    <property type="entry name" value="Helicase_ATP-bd"/>
</dbReference>
<proteinExistence type="predicted"/>
<feature type="domain" description="Helicase ATP-binding" evidence="4">
    <location>
        <begin position="174"/>
        <end position="349"/>
    </location>
</feature>
<keyword evidence="1" id="KW-0547">Nucleotide-binding</keyword>
<dbReference type="CDD" id="cd17917">
    <property type="entry name" value="DEXHc_RHA-like"/>
    <property type="match status" value="1"/>
</dbReference>
<gene>
    <name evidence="6" type="ORF">PCOR1329_LOCUS83251</name>
</gene>
<dbReference type="Pfam" id="PF04408">
    <property type="entry name" value="WHD_HA2"/>
    <property type="match status" value="1"/>
</dbReference>
<feature type="domain" description="Helicase C-terminal" evidence="5">
    <location>
        <begin position="415"/>
        <end position="605"/>
    </location>
</feature>
<protein>
    <recommendedName>
        <fullName evidence="8">RNA helicase</fullName>
    </recommendedName>
</protein>
<comment type="caution">
    <text evidence="6">The sequence shown here is derived from an EMBL/GenBank/DDBJ whole genome shotgun (WGS) entry which is preliminary data.</text>
</comment>